<dbReference type="AlphaFoldDB" id="A0AAD7J6U1"/>
<gene>
    <name evidence="1" type="ORF">DFH07DRAFT_715647</name>
</gene>
<accession>A0AAD7J6U1</accession>
<comment type="caution">
    <text evidence="1">The sequence shown here is derived from an EMBL/GenBank/DDBJ whole genome shotgun (WGS) entry which is preliminary data.</text>
</comment>
<name>A0AAD7J6U1_9AGAR</name>
<organism evidence="1 2">
    <name type="scientific">Mycena maculata</name>
    <dbReference type="NCBI Taxonomy" id="230809"/>
    <lineage>
        <taxon>Eukaryota</taxon>
        <taxon>Fungi</taxon>
        <taxon>Dikarya</taxon>
        <taxon>Basidiomycota</taxon>
        <taxon>Agaricomycotina</taxon>
        <taxon>Agaricomycetes</taxon>
        <taxon>Agaricomycetidae</taxon>
        <taxon>Agaricales</taxon>
        <taxon>Marasmiineae</taxon>
        <taxon>Mycenaceae</taxon>
        <taxon>Mycena</taxon>
    </lineage>
</organism>
<dbReference type="EMBL" id="JARJLG010000060">
    <property type="protein sequence ID" value="KAJ7756895.1"/>
    <property type="molecule type" value="Genomic_DNA"/>
</dbReference>
<reference evidence="1" key="1">
    <citation type="submission" date="2023-03" db="EMBL/GenBank/DDBJ databases">
        <title>Massive genome expansion in bonnet fungi (Mycena s.s.) driven by repeated elements and novel gene families across ecological guilds.</title>
        <authorList>
            <consortium name="Lawrence Berkeley National Laboratory"/>
            <person name="Harder C.B."/>
            <person name="Miyauchi S."/>
            <person name="Viragh M."/>
            <person name="Kuo A."/>
            <person name="Thoen E."/>
            <person name="Andreopoulos B."/>
            <person name="Lu D."/>
            <person name="Skrede I."/>
            <person name="Drula E."/>
            <person name="Henrissat B."/>
            <person name="Morin E."/>
            <person name="Kohler A."/>
            <person name="Barry K."/>
            <person name="LaButti K."/>
            <person name="Morin E."/>
            <person name="Salamov A."/>
            <person name="Lipzen A."/>
            <person name="Mereny Z."/>
            <person name="Hegedus B."/>
            <person name="Baldrian P."/>
            <person name="Stursova M."/>
            <person name="Weitz H."/>
            <person name="Taylor A."/>
            <person name="Grigoriev I.V."/>
            <person name="Nagy L.G."/>
            <person name="Martin F."/>
            <person name="Kauserud H."/>
        </authorList>
    </citation>
    <scope>NUCLEOTIDE SEQUENCE</scope>
    <source>
        <strain evidence="1">CBHHK188m</strain>
    </source>
</reference>
<proteinExistence type="predicted"/>
<feature type="non-terminal residue" evidence="1">
    <location>
        <position position="140"/>
    </location>
</feature>
<evidence type="ECO:0000313" key="2">
    <source>
        <dbReference type="Proteomes" id="UP001215280"/>
    </source>
</evidence>
<sequence length="140" mass="16517">AYNQILQILNSVWDTGLGVAMQDLLHCIRRNTQWYRNDYCLETVRHVKTTPVLFLWMTVMALVTYHVPDAAYAIGFHIPSVQQFHVLDLAYVLTRFMDRYIRAGNYNRFNIQSFSFKLDTDGTYGLLLFDRKLRTVFKRA</sequence>
<feature type="non-terminal residue" evidence="1">
    <location>
        <position position="1"/>
    </location>
</feature>
<dbReference type="Proteomes" id="UP001215280">
    <property type="component" value="Unassembled WGS sequence"/>
</dbReference>
<keyword evidence="2" id="KW-1185">Reference proteome</keyword>
<evidence type="ECO:0000313" key="1">
    <source>
        <dbReference type="EMBL" id="KAJ7756895.1"/>
    </source>
</evidence>
<protein>
    <submittedName>
        <fullName evidence="1">Uncharacterized protein</fullName>
    </submittedName>
</protein>